<dbReference type="Pfam" id="PF20789">
    <property type="entry name" value="4HBT_3C"/>
    <property type="match status" value="1"/>
</dbReference>
<feature type="domain" description="Acyl-CoA thioesterase-like C-terminal" evidence="2">
    <location>
        <begin position="133"/>
        <end position="265"/>
    </location>
</feature>
<accession>A0A5S4GKL5</accession>
<dbReference type="SUPFAM" id="SSF54637">
    <property type="entry name" value="Thioesterase/thiol ester dehydrase-isomerase"/>
    <property type="match status" value="2"/>
</dbReference>
<dbReference type="InterPro" id="IPR052389">
    <property type="entry name" value="Sec_Metab_Biosynth-Assoc"/>
</dbReference>
<name>A0A5S4GKL5_9ACTN</name>
<evidence type="ECO:0000313" key="4">
    <source>
        <dbReference type="Proteomes" id="UP000306628"/>
    </source>
</evidence>
<protein>
    <submittedName>
        <fullName evidence="3">Thioesterase family protein</fullName>
    </submittedName>
</protein>
<gene>
    <name evidence="3" type="ORF">ETD85_19910</name>
</gene>
<feature type="domain" description="Acyl-CoA thioesterase-like N-terminal HotDog" evidence="1">
    <location>
        <begin position="23"/>
        <end position="107"/>
    </location>
</feature>
<dbReference type="AlphaFoldDB" id="A0A5S4GKL5"/>
<keyword evidence="4" id="KW-1185">Reference proteome</keyword>
<sequence>MGTFREATALTVRGDGEFGAVLDAQWSVGTRLHGGYLLAVLGRAACESAAGAGHPHVSAVSGSFIEPPEPGEAVARVETLRVGRSVAQVRAALVQQGRTRVEAHITLGLLDDSGPWWSAHEPVALPPEQDCLLVPVDPPGAGFSVPLMAVVEERIDPDHLAFAFGSPSMRGLVATWQRLADGSDWDPLSLLVALDPVPPVSFDLGLSGWVPTIQLSAYIRRLPAPGPIRVRLTATDVGGDRMDEVAHVWDDKGRLVAQATQLAAVRLPA</sequence>
<dbReference type="InterPro" id="IPR029069">
    <property type="entry name" value="HotDog_dom_sf"/>
</dbReference>
<dbReference type="RefSeq" id="WP_138691246.1">
    <property type="nucleotide sequence ID" value="NZ_JBHSAZ010000114.1"/>
</dbReference>
<reference evidence="3 4" key="1">
    <citation type="submission" date="2019-05" db="EMBL/GenBank/DDBJ databases">
        <title>Draft genome sequence of Nonomuraea zeae DSM 100528.</title>
        <authorList>
            <person name="Saricaoglu S."/>
            <person name="Isik K."/>
        </authorList>
    </citation>
    <scope>NUCLEOTIDE SEQUENCE [LARGE SCALE GENOMIC DNA]</scope>
    <source>
        <strain evidence="3 4">DSM 100528</strain>
    </source>
</reference>
<proteinExistence type="predicted"/>
<dbReference type="InterPro" id="IPR042171">
    <property type="entry name" value="Acyl-CoA_hotdog"/>
</dbReference>
<dbReference type="OrthoDB" id="5418286at2"/>
<dbReference type="PANTHER" id="PTHR38110:SF1">
    <property type="entry name" value="THIOESTERASE DOMAIN-CONTAINING PROTEIN"/>
    <property type="match status" value="1"/>
</dbReference>
<comment type="caution">
    <text evidence="3">The sequence shown here is derived from an EMBL/GenBank/DDBJ whole genome shotgun (WGS) entry which is preliminary data.</text>
</comment>
<evidence type="ECO:0000259" key="1">
    <source>
        <dbReference type="Pfam" id="PF13622"/>
    </source>
</evidence>
<evidence type="ECO:0000313" key="3">
    <source>
        <dbReference type="EMBL" id="TMR33369.1"/>
    </source>
</evidence>
<dbReference type="Pfam" id="PF13622">
    <property type="entry name" value="4HBT_3"/>
    <property type="match status" value="1"/>
</dbReference>
<dbReference type="InterPro" id="IPR049449">
    <property type="entry name" value="TesB_ACOT8-like_N"/>
</dbReference>
<dbReference type="Proteomes" id="UP000306628">
    <property type="component" value="Unassembled WGS sequence"/>
</dbReference>
<dbReference type="InterPro" id="IPR049450">
    <property type="entry name" value="ACOT8-like_C"/>
</dbReference>
<dbReference type="EMBL" id="VCKX01000057">
    <property type="protein sequence ID" value="TMR33369.1"/>
    <property type="molecule type" value="Genomic_DNA"/>
</dbReference>
<dbReference type="PANTHER" id="PTHR38110">
    <property type="entry name" value="CHROMOSOME 23, WHOLE GENOME SHOTGUN SEQUENCE"/>
    <property type="match status" value="1"/>
</dbReference>
<dbReference type="Gene3D" id="2.40.160.210">
    <property type="entry name" value="Acyl-CoA thioesterase, double hotdog domain"/>
    <property type="match status" value="1"/>
</dbReference>
<organism evidence="3 4">
    <name type="scientific">Nonomuraea zeae</name>
    <dbReference type="NCBI Taxonomy" id="1642303"/>
    <lineage>
        <taxon>Bacteria</taxon>
        <taxon>Bacillati</taxon>
        <taxon>Actinomycetota</taxon>
        <taxon>Actinomycetes</taxon>
        <taxon>Streptosporangiales</taxon>
        <taxon>Streptosporangiaceae</taxon>
        <taxon>Nonomuraea</taxon>
    </lineage>
</organism>
<evidence type="ECO:0000259" key="2">
    <source>
        <dbReference type="Pfam" id="PF20789"/>
    </source>
</evidence>